<dbReference type="AlphaFoldDB" id="A0A8C7B8N0"/>
<dbReference type="GeneTree" id="ENSGT01130000278397"/>
<reference evidence="1" key="2">
    <citation type="submission" date="2025-09" db="UniProtKB">
        <authorList>
            <consortium name="Ensembl"/>
        </authorList>
    </citation>
    <scope>IDENTIFICATION</scope>
</reference>
<name>A0A8C7B8N0_NEOVI</name>
<evidence type="ECO:0000313" key="2">
    <source>
        <dbReference type="Proteomes" id="UP000694425"/>
    </source>
</evidence>
<dbReference type="Ensembl" id="ENSNVIT00000023651.1">
    <property type="protein sequence ID" value="ENSNVIP00000020307.1"/>
    <property type="gene ID" value="ENSNVIG00000015901.1"/>
</dbReference>
<organism evidence="1 2">
    <name type="scientific">Neovison vison</name>
    <name type="common">American mink</name>
    <name type="synonym">Mustela vison</name>
    <dbReference type="NCBI Taxonomy" id="452646"/>
    <lineage>
        <taxon>Eukaryota</taxon>
        <taxon>Metazoa</taxon>
        <taxon>Chordata</taxon>
        <taxon>Craniata</taxon>
        <taxon>Vertebrata</taxon>
        <taxon>Euteleostomi</taxon>
        <taxon>Mammalia</taxon>
        <taxon>Eutheria</taxon>
        <taxon>Laurasiatheria</taxon>
        <taxon>Carnivora</taxon>
        <taxon>Caniformia</taxon>
        <taxon>Musteloidea</taxon>
        <taxon>Mustelidae</taxon>
        <taxon>Mustelinae</taxon>
        <taxon>Neogale</taxon>
    </lineage>
</organism>
<keyword evidence="2" id="KW-1185">Reference proteome</keyword>
<sequence length="54" mass="5942">MFLSAVIFAKSKSNENKSSLCGTEENTFPINNGLKMNLIYKVKTEGGTDSEILQ</sequence>
<proteinExistence type="predicted"/>
<protein>
    <submittedName>
        <fullName evidence="1">Uncharacterized protein</fullName>
    </submittedName>
</protein>
<reference evidence="1" key="1">
    <citation type="submission" date="2025-08" db="UniProtKB">
        <authorList>
            <consortium name="Ensembl"/>
        </authorList>
    </citation>
    <scope>IDENTIFICATION</scope>
</reference>
<dbReference type="Proteomes" id="UP000694425">
    <property type="component" value="Unplaced"/>
</dbReference>
<accession>A0A8C7B8N0</accession>
<gene>
    <name evidence="1" type="primary">MRPL33</name>
</gene>
<evidence type="ECO:0000313" key="1">
    <source>
        <dbReference type="Ensembl" id="ENSNVIP00000020307.1"/>
    </source>
</evidence>